<dbReference type="EMBL" id="QGKY02001250">
    <property type="protein sequence ID" value="KAF2563811.1"/>
    <property type="molecule type" value="Genomic_DNA"/>
</dbReference>
<accession>A0A8S9I2I1</accession>
<name>A0A8S9I2I1_BRACR</name>
<evidence type="ECO:0000313" key="1">
    <source>
        <dbReference type="EMBL" id="KAF2563811.1"/>
    </source>
</evidence>
<evidence type="ECO:0000313" key="2">
    <source>
        <dbReference type="EMBL" id="KAF2598219.1"/>
    </source>
</evidence>
<gene>
    <name evidence="2" type="ORF">F2Q68_00011055</name>
    <name evidence="1" type="ORF">F2Q70_00018068</name>
</gene>
<dbReference type="Proteomes" id="UP000712281">
    <property type="component" value="Unassembled WGS sequence"/>
</dbReference>
<dbReference type="EMBL" id="QGKW02000717">
    <property type="protein sequence ID" value="KAF2598219.1"/>
    <property type="molecule type" value="Genomic_DNA"/>
</dbReference>
<sequence length="188" mass="20870">MSEQSRETKLNHGEGEVVVHGEKDVGLLRCFSGREIKKVDDFTRLRSTIAVVAGEIEPEESSGRRSVVLKARELAADRYAPALPLHVFSSTELRRLVAVTTTHLTSTLTRRTRGNNVVLSVHQYTAWFDGAREIDDNRDHKLDLGRAHELDLVQCYLQLVFEGGVVMPDTVLAESIAPSSKLCSSSKL</sequence>
<proteinExistence type="predicted"/>
<protein>
    <submittedName>
        <fullName evidence="1">Uncharacterized protein</fullName>
    </submittedName>
</protein>
<reference evidence="1" key="1">
    <citation type="submission" date="2019-12" db="EMBL/GenBank/DDBJ databases">
        <title>Genome sequencing and annotation of Brassica cretica.</title>
        <authorList>
            <person name="Studholme D.J."/>
            <person name="Sarris P.F."/>
        </authorList>
    </citation>
    <scope>NUCLEOTIDE SEQUENCE</scope>
    <source>
        <strain evidence="2">PFS-001/15</strain>
        <strain evidence="1">PFS-102/07</strain>
        <tissue evidence="1">Leaf</tissue>
    </source>
</reference>
<comment type="caution">
    <text evidence="1">The sequence shown here is derived from an EMBL/GenBank/DDBJ whole genome shotgun (WGS) entry which is preliminary data.</text>
</comment>
<organism evidence="1">
    <name type="scientific">Brassica cretica</name>
    <name type="common">Mustard</name>
    <dbReference type="NCBI Taxonomy" id="69181"/>
    <lineage>
        <taxon>Eukaryota</taxon>
        <taxon>Viridiplantae</taxon>
        <taxon>Streptophyta</taxon>
        <taxon>Embryophyta</taxon>
        <taxon>Tracheophyta</taxon>
        <taxon>Spermatophyta</taxon>
        <taxon>Magnoliopsida</taxon>
        <taxon>eudicotyledons</taxon>
        <taxon>Gunneridae</taxon>
        <taxon>Pentapetalae</taxon>
        <taxon>rosids</taxon>
        <taxon>malvids</taxon>
        <taxon>Brassicales</taxon>
        <taxon>Brassicaceae</taxon>
        <taxon>Brassiceae</taxon>
        <taxon>Brassica</taxon>
    </lineage>
</organism>
<dbReference type="AlphaFoldDB" id="A0A8S9I2I1"/>